<sequence length="144" mass="16247">MSGQKFDAWCYSRKAIRTFKIDNIIGLVDVNGESMLIETYLESKGFLKKKPTSKKQIQSGNSQLEVCFTGFKKSDKQRLEAVAKENNFFIRTTVTKNLNFLITGENAGPTKITQAQNNGVVILDENGFLNMIETGELIESHKIY</sequence>
<dbReference type="EMBL" id="CP022011">
    <property type="protein sequence ID" value="QDJ14840.1"/>
    <property type="molecule type" value="Genomic_DNA"/>
</dbReference>
<dbReference type="SUPFAM" id="SSF52113">
    <property type="entry name" value="BRCT domain"/>
    <property type="match status" value="1"/>
</dbReference>
<dbReference type="Pfam" id="PF00533">
    <property type="entry name" value="BRCT"/>
    <property type="match status" value="1"/>
</dbReference>
<dbReference type="Proteomes" id="UP000955338">
    <property type="component" value="Chromosome"/>
</dbReference>
<name>A0A8D4IXS5_9PAST</name>
<reference evidence="1" key="1">
    <citation type="submission" date="2017-06" db="EMBL/GenBank/DDBJ databases">
        <title>Genome sequencing of pathogenic and non-pathogenic strains within Bisgaard taxon 40.</title>
        <authorList>
            <person name="Ladner J.T."/>
            <person name="Lovett S.P."/>
            <person name="Koroleva G."/>
            <person name="Lorch J.M."/>
        </authorList>
    </citation>
    <scope>NUCLEOTIDE SEQUENCE</scope>
    <source>
        <strain evidence="1">27576-1-I1</strain>
    </source>
</reference>
<dbReference type="SMART" id="SM00292">
    <property type="entry name" value="BRCT"/>
    <property type="match status" value="1"/>
</dbReference>
<dbReference type="AlphaFoldDB" id="A0A8D4IXS5"/>
<accession>A0A8D4IXS5</accession>
<dbReference type="InterPro" id="IPR036420">
    <property type="entry name" value="BRCT_dom_sf"/>
</dbReference>
<evidence type="ECO:0000313" key="1">
    <source>
        <dbReference type="EMBL" id="QDJ14840.1"/>
    </source>
</evidence>
<keyword evidence="2" id="KW-1185">Reference proteome</keyword>
<organism evidence="1 2">
    <name type="scientific">Mergibacter septicus</name>
    <dbReference type="NCBI Taxonomy" id="221402"/>
    <lineage>
        <taxon>Bacteria</taxon>
        <taxon>Pseudomonadati</taxon>
        <taxon>Pseudomonadota</taxon>
        <taxon>Gammaproteobacteria</taxon>
        <taxon>Pasteurellales</taxon>
        <taxon>Pasteurellaceae</taxon>
        <taxon>Mergibacter</taxon>
    </lineage>
</organism>
<gene>
    <name evidence="1" type="ORF">CEP48_05095</name>
</gene>
<protein>
    <submittedName>
        <fullName evidence="1">Uncharacterized protein</fullName>
    </submittedName>
</protein>
<dbReference type="RefSeq" id="WP_261920635.1">
    <property type="nucleotide sequence ID" value="NZ_CP022011.1"/>
</dbReference>
<proteinExistence type="predicted"/>
<evidence type="ECO:0000313" key="2">
    <source>
        <dbReference type="Proteomes" id="UP000955338"/>
    </source>
</evidence>
<dbReference type="Gene3D" id="3.40.50.10190">
    <property type="entry name" value="BRCT domain"/>
    <property type="match status" value="1"/>
</dbReference>
<dbReference type="InterPro" id="IPR001357">
    <property type="entry name" value="BRCT_dom"/>
</dbReference>